<sequence>MNTLDRYFKKPLLYDYLIAIIFCMIVYKFYHEQILVLPKSEAIMSMASDLTTISLTLAGFILTLLTVLITFKSGSRVTRENYTEDDPLFDIFFASEMYFKTVSLLKNCVKSLIFITVLGYSLKILLPEQHYICIYFFNIVGLIIIVLTLWRSLLILTKIINLQRDS</sequence>
<accession>A0A318UAV1</accession>
<feature type="transmembrane region" description="Helical" evidence="1">
    <location>
        <begin position="134"/>
        <end position="156"/>
    </location>
</feature>
<proteinExistence type="predicted"/>
<evidence type="ECO:0000256" key="1">
    <source>
        <dbReference type="SAM" id="Phobius"/>
    </source>
</evidence>
<dbReference type="Proteomes" id="UP000248198">
    <property type="component" value="Unassembled WGS sequence"/>
</dbReference>
<name>A0A318UAV1_9SPHI</name>
<dbReference type="AlphaFoldDB" id="A0A318UAV1"/>
<reference evidence="2 3" key="1">
    <citation type="submission" date="2018-06" db="EMBL/GenBank/DDBJ databases">
        <title>Genomic Encyclopedia of Archaeal and Bacterial Type Strains, Phase II (KMG-II): from individual species to whole genera.</title>
        <authorList>
            <person name="Goeker M."/>
        </authorList>
    </citation>
    <scope>NUCLEOTIDE SEQUENCE [LARGE SCALE GENOMIC DNA]</scope>
    <source>
        <strain evidence="2 3">DSM 27372</strain>
    </source>
</reference>
<keyword evidence="1" id="KW-1133">Transmembrane helix</keyword>
<keyword evidence="1" id="KW-0812">Transmembrane</keyword>
<feature type="transmembrane region" description="Helical" evidence="1">
    <location>
        <begin position="12"/>
        <end position="30"/>
    </location>
</feature>
<comment type="caution">
    <text evidence="2">The sequence shown here is derived from an EMBL/GenBank/DDBJ whole genome shotgun (WGS) entry which is preliminary data.</text>
</comment>
<gene>
    <name evidence="2" type="ORF">B0O44_1085</name>
</gene>
<evidence type="ECO:0000313" key="2">
    <source>
        <dbReference type="EMBL" id="PYF70579.1"/>
    </source>
</evidence>
<feature type="transmembrane region" description="Helical" evidence="1">
    <location>
        <begin position="50"/>
        <end position="71"/>
    </location>
</feature>
<keyword evidence="3" id="KW-1185">Reference proteome</keyword>
<evidence type="ECO:0000313" key="3">
    <source>
        <dbReference type="Proteomes" id="UP000248198"/>
    </source>
</evidence>
<protein>
    <submittedName>
        <fullName evidence="2">Uncharacterized protein</fullName>
    </submittedName>
</protein>
<organism evidence="2 3">
    <name type="scientific">Pedobacter nutrimenti</name>
    <dbReference type="NCBI Taxonomy" id="1241337"/>
    <lineage>
        <taxon>Bacteria</taxon>
        <taxon>Pseudomonadati</taxon>
        <taxon>Bacteroidota</taxon>
        <taxon>Sphingobacteriia</taxon>
        <taxon>Sphingobacteriales</taxon>
        <taxon>Sphingobacteriaceae</taxon>
        <taxon>Pedobacter</taxon>
    </lineage>
</organism>
<feature type="transmembrane region" description="Helical" evidence="1">
    <location>
        <begin position="104"/>
        <end position="122"/>
    </location>
</feature>
<dbReference type="EMBL" id="QKLU01000008">
    <property type="protein sequence ID" value="PYF70579.1"/>
    <property type="molecule type" value="Genomic_DNA"/>
</dbReference>
<keyword evidence="1" id="KW-0472">Membrane</keyword>